<feature type="transmembrane region" description="Helical" evidence="7">
    <location>
        <begin position="447"/>
        <end position="467"/>
    </location>
</feature>
<proteinExistence type="predicted"/>
<dbReference type="NCBIfam" id="TIGR00360">
    <property type="entry name" value="ComEC_N-term"/>
    <property type="match status" value="1"/>
</dbReference>
<keyword evidence="3 7" id="KW-0812">Transmembrane</keyword>
<dbReference type="OrthoDB" id="7177610at2"/>
<dbReference type="EMBL" id="PTJD01000008">
    <property type="protein sequence ID" value="PPK94155.1"/>
    <property type="molecule type" value="Genomic_DNA"/>
</dbReference>
<evidence type="ECO:0000256" key="4">
    <source>
        <dbReference type="ARBA" id="ARBA00022989"/>
    </source>
</evidence>
<organism evidence="9 10">
    <name type="scientific">Kineococcus xinjiangensis</name>
    <dbReference type="NCBI Taxonomy" id="512762"/>
    <lineage>
        <taxon>Bacteria</taxon>
        <taxon>Bacillati</taxon>
        <taxon>Actinomycetota</taxon>
        <taxon>Actinomycetes</taxon>
        <taxon>Kineosporiales</taxon>
        <taxon>Kineosporiaceae</taxon>
        <taxon>Kineococcus</taxon>
    </lineage>
</organism>
<feature type="transmembrane region" description="Helical" evidence="7">
    <location>
        <begin position="99"/>
        <end position="122"/>
    </location>
</feature>
<feature type="transmembrane region" description="Helical" evidence="7">
    <location>
        <begin position="509"/>
        <end position="529"/>
    </location>
</feature>
<gene>
    <name evidence="9" type="ORF">CLV92_10853</name>
</gene>
<feature type="transmembrane region" description="Helical" evidence="7">
    <location>
        <begin position="37"/>
        <end position="55"/>
    </location>
</feature>
<feature type="transmembrane region" description="Helical" evidence="7">
    <location>
        <begin position="474"/>
        <end position="497"/>
    </location>
</feature>
<sequence>MSRGAAGGPAALGERAAPAGRAPGGDSTGRGPRRLDLRLLPAAVAAWAGAVWAVSAPAADGALAAAVLLLLLGSVVALLQRRGRGPARGRRGEREVGLVAGAVLVLAASGVVALSAAAQVAVARDGPLPQWAAEEAAAEVLLEVSTDPRRLAARPDGAPPRVLLRARVLEAESGGVRVAAAAPVLVLGGDSWSAVRPGERYAARGRLRPPDRPGRPVAVLLAAPEPARVAPAPPAHRAAERLRAGLRRACEGLPPDAAGLVPALVVGDTSMLPPELEADMRSVGLAHLTAVSGANTTLVCGAALLLAGAAGAGRRLRLVVAGGVLAGFVLLARPEPSVLRAAVMGGIGLLGLVAGRPGRGLPVLLAAVLVLLALDPWLAREHGFALSVLATAALLLLASSWTRWLQARGLPRWLAAALAVPAVAQAACGPVVVLLNPEVNLLSVPVNALAAPAVAPATVLGLAAALAAPCSPAVAAALAQLAAVATGWIALLARAAAAAPTALPLPAGARGAVLLALVTLLLVAVLAAAPHLLRAGRRPEPAGPRRRSGFRGAGW</sequence>
<evidence type="ECO:0000313" key="10">
    <source>
        <dbReference type="Proteomes" id="UP000239485"/>
    </source>
</evidence>
<keyword evidence="2" id="KW-1003">Cell membrane</keyword>
<dbReference type="Pfam" id="PF03772">
    <property type="entry name" value="Competence"/>
    <property type="match status" value="1"/>
</dbReference>
<evidence type="ECO:0000256" key="5">
    <source>
        <dbReference type="ARBA" id="ARBA00023136"/>
    </source>
</evidence>
<dbReference type="PANTHER" id="PTHR30619:SF1">
    <property type="entry name" value="RECOMBINATION PROTEIN 2"/>
    <property type="match status" value="1"/>
</dbReference>
<dbReference type="AlphaFoldDB" id="A0A2S6IIZ7"/>
<feature type="transmembrane region" description="Helical" evidence="7">
    <location>
        <begin position="316"/>
        <end position="332"/>
    </location>
</feature>
<reference evidence="9 10" key="1">
    <citation type="submission" date="2018-02" db="EMBL/GenBank/DDBJ databases">
        <title>Genomic Encyclopedia of Archaeal and Bacterial Type Strains, Phase II (KMG-II): from individual species to whole genera.</title>
        <authorList>
            <person name="Goeker M."/>
        </authorList>
    </citation>
    <scope>NUCLEOTIDE SEQUENCE [LARGE SCALE GENOMIC DNA]</scope>
    <source>
        <strain evidence="9 10">DSM 22857</strain>
    </source>
</reference>
<dbReference type="PANTHER" id="PTHR30619">
    <property type="entry name" value="DNA INTERNALIZATION/COMPETENCE PROTEIN COMEC/REC2"/>
    <property type="match status" value="1"/>
</dbReference>
<dbReference type="GO" id="GO:0005886">
    <property type="term" value="C:plasma membrane"/>
    <property type="evidence" value="ECO:0007669"/>
    <property type="project" value="UniProtKB-SubCell"/>
</dbReference>
<keyword evidence="4 7" id="KW-1133">Transmembrane helix</keyword>
<evidence type="ECO:0000256" key="7">
    <source>
        <dbReference type="SAM" id="Phobius"/>
    </source>
</evidence>
<comment type="caution">
    <text evidence="9">The sequence shown here is derived from an EMBL/GenBank/DDBJ whole genome shotgun (WGS) entry which is preliminary data.</text>
</comment>
<name>A0A2S6IIZ7_9ACTN</name>
<evidence type="ECO:0000256" key="1">
    <source>
        <dbReference type="ARBA" id="ARBA00004651"/>
    </source>
</evidence>
<feature type="domain" description="ComEC/Rec2-related protein" evidence="8">
    <location>
        <begin position="264"/>
        <end position="526"/>
    </location>
</feature>
<evidence type="ECO:0000259" key="8">
    <source>
        <dbReference type="Pfam" id="PF03772"/>
    </source>
</evidence>
<keyword evidence="5 7" id="KW-0472">Membrane</keyword>
<feature type="transmembrane region" description="Helical" evidence="7">
    <location>
        <begin position="61"/>
        <end position="79"/>
    </location>
</feature>
<dbReference type="Proteomes" id="UP000239485">
    <property type="component" value="Unassembled WGS sequence"/>
</dbReference>
<comment type="subcellular location">
    <subcellularLocation>
        <location evidence="1">Cell membrane</location>
        <topology evidence="1">Multi-pass membrane protein</topology>
    </subcellularLocation>
</comment>
<feature type="compositionally biased region" description="Low complexity" evidence="6">
    <location>
        <begin position="1"/>
        <end position="21"/>
    </location>
</feature>
<evidence type="ECO:0000256" key="3">
    <source>
        <dbReference type="ARBA" id="ARBA00022692"/>
    </source>
</evidence>
<feature type="transmembrane region" description="Helical" evidence="7">
    <location>
        <begin position="384"/>
        <end position="401"/>
    </location>
</feature>
<feature type="transmembrane region" description="Helical" evidence="7">
    <location>
        <begin position="413"/>
        <end position="435"/>
    </location>
</feature>
<feature type="transmembrane region" description="Helical" evidence="7">
    <location>
        <begin position="285"/>
        <end position="309"/>
    </location>
</feature>
<evidence type="ECO:0000313" key="9">
    <source>
        <dbReference type="EMBL" id="PPK94155.1"/>
    </source>
</evidence>
<keyword evidence="10" id="KW-1185">Reference proteome</keyword>
<dbReference type="RefSeq" id="WP_146099511.1">
    <property type="nucleotide sequence ID" value="NZ_PTJD01000008.1"/>
</dbReference>
<protein>
    <submittedName>
        <fullName evidence="9">ComEC/Rec2-related protein</fullName>
    </submittedName>
</protein>
<feature type="transmembrane region" description="Helical" evidence="7">
    <location>
        <begin position="361"/>
        <end position="378"/>
    </location>
</feature>
<feature type="transmembrane region" description="Helical" evidence="7">
    <location>
        <begin position="338"/>
        <end position="354"/>
    </location>
</feature>
<dbReference type="InterPro" id="IPR052159">
    <property type="entry name" value="Competence_DNA_uptake"/>
</dbReference>
<evidence type="ECO:0000256" key="6">
    <source>
        <dbReference type="SAM" id="MobiDB-lite"/>
    </source>
</evidence>
<evidence type="ECO:0000256" key="2">
    <source>
        <dbReference type="ARBA" id="ARBA00022475"/>
    </source>
</evidence>
<dbReference type="InterPro" id="IPR004477">
    <property type="entry name" value="ComEC_N"/>
</dbReference>
<accession>A0A2S6IIZ7</accession>
<feature type="region of interest" description="Disordered" evidence="6">
    <location>
        <begin position="1"/>
        <end position="32"/>
    </location>
</feature>